<reference evidence="2" key="1">
    <citation type="submission" date="2020-07" db="EMBL/GenBank/DDBJ databases">
        <title>Multicomponent nature underlies the extraordinary mechanical properties of spider dragline silk.</title>
        <authorList>
            <person name="Kono N."/>
            <person name="Nakamura H."/>
            <person name="Mori M."/>
            <person name="Yoshida Y."/>
            <person name="Ohtoshi R."/>
            <person name="Malay A.D."/>
            <person name="Moran D.A.P."/>
            <person name="Tomita M."/>
            <person name="Numata K."/>
            <person name="Arakawa K."/>
        </authorList>
    </citation>
    <scope>NUCLEOTIDE SEQUENCE</scope>
</reference>
<accession>A0A8X6HKA3</accession>
<organism evidence="2 3">
    <name type="scientific">Trichonephila clavata</name>
    <name type="common">Joro spider</name>
    <name type="synonym">Nephila clavata</name>
    <dbReference type="NCBI Taxonomy" id="2740835"/>
    <lineage>
        <taxon>Eukaryota</taxon>
        <taxon>Metazoa</taxon>
        <taxon>Ecdysozoa</taxon>
        <taxon>Arthropoda</taxon>
        <taxon>Chelicerata</taxon>
        <taxon>Arachnida</taxon>
        <taxon>Araneae</taxon>
        <taxon>Araneomorphae</taxon>
        <taxon>Entelegynae</taxon>
        <taxon>Araneoidea</taxon>
        <taxon>Nephilidae</taxon>
        <taxon>Trichonephila</taxon>
    </lineage>
</organism>
<evidence type="ECO:0000313" key="2">
    <source>
        <dbReference type="EMBL" id="GFR25457.1"/>
    </source>
</evidence>
<evidence type="ECO:0000313" key="3">
    <source>
        <dbReference type="Proteomes" id="UP000887116"/>
    </source>
</evidence>
<evidence type="ECO:0000256" key="1">
    <source>
        <dbReference type="SAM" id="MobiDB-lite"/>
    </source>
</evidence>
<gene>
    <name evidence="2" type="primary">NCL1_28390</name>
    <name evidence="2" type="ORF">TNCT_637891</name>
</gene>
<dbReference type="AlphaFoldDB" id="A0A8X6HKA3"/>
<name>A0A8X6HKA3_TRICU</name>
<dbReference type="EMBL" id="BMAO01038521">
    <property type="protein sequence ID" value="GFR25457.1"/>
    <property type="molecule type" value="Genomic_DNA"/>
</dbReference>
<comment type="caution">
    <text evidence="2">The sequence shown here is derived from an EMBL/GenBank/DDBJ whole genome shotgun (WGS) entry which is preliminary data.</text>
</comment>
<proteinExistence type="predicted"/>
<keyword evidence="3" id="KW-1185">Reference proteome</keyword>
<feature type="region of interest" description="Disordered" evidence="1">
    <location>
        <begin position="88"/>
        <end position="125"/>
    </location>
</feature>
<dbReference type="Proteomes" id="UP000887116">
    <property type="component" value="Unassembled WGS sequence"/>
</dbReference>
<sequence>MNPADIACRDLSPKELPTCVLRVLFSIVKKVFISTALHYTDNFSYFHTLVIESDYYQRFLLHKAMRSIFVSLLILAMMSVACRSESSSRACSTGPDGQMKCVENKDPNGSHAEAGSHSGSGGSGEFARVGSPGNVQYNKDLYRFINDSVDLSFNLISIKRQEILSGELEKPMNQVNIQVPSDETQKLTTH</sequence>
<protein>
    <submittedName>
        <fullName evidence="2">Uncharacterized protein</fullName>
    </submittedName>
</protein>